<name>A0A1V5ZHM6_9BACT</name>
<gene>
    <name evidence="1" type="ORF">BWY04_01540</name>
</gene>
<dbReference type="Proteomes" id="UP000485621">
    <property type="component" value="Unassembled WGS sequence"/>
</dbReference>
<protein>
    <submittedName>
        <fullName evidence="1">Uncharacterized protein</fullName>
    </submittedName>
</protein>
<dbReference type="AlphaFoldDB" id="A0A1V5ZHM6"/>
<organism evidence="1">
    <name type="scientific">candidate division CPR1 bacterium ADurb.Bin160</name>
    <dbReference type="NCBI Taxonomy" id="1852826"/>
    <lineage>
        <taxon>Bacteria</taxon>
        <taxon>candidate division CPR1</taxon>
    </lineage>
</organism>
<dbReference type="EMBL" id="MWDB01000080">
    <property type="protein sequence ID" value="OQB39705.1"/>
    <property type="molecule type" value="Genomic_DNA"/>
</dbReference>
<comment type="caution">
    <text evidence="1">The sequence shown here is derived from an EMBL/GenBank/DDBJ whole genome shotgun (WGS) entry which is preliminary data.</text>
</comment>
<reference evidence="1" key="1">
    <citation type="submission" date="2017-02" db="EMBL/GenBank/DDBJ databases">
        <title>Delving into the versatile metabolic prowess of the omnipresent phylum Bacteroidetes.</title>
        <authorList>
            <person name="Nobu M.K."/>
            <person name="Mei R."/>
            <person name="Narihiro T."/>
            <person name="Kuroda K."/>
            <person name="Liu W.-T."/>
        </authorList>
    </citation>
    <scope>NUCLEOTIDE SEQUENCE</scope>
    <source>
        <strain evidence="1">ADurb.Bin160</strain>
    </source>
</reference>
<evidence type="ECO:0000313" key="1">
    <source>
        <dbReference type="EMBL" id="OQB39705.1"/>
    </source>
</evidence>
<accession>A0A1V5ZHM6</accession>
<sequence length="103" mass="11657">MKARIKINYAEATKGQIFEVVEINGKRVTVNINGRNVDFGFSEVQIVSLTTSDIFNLGSELLMMGSKPLQGWRENDVNNFIAQINLPITKSLMRKSINHFIWG</sequence>
<proteinExistence type="predicted"/>